<dbReference type="Proteomes" id="UP000249646">
    <property type="component" value="Unassembled WGS sequence"/>
</dbReference>
<keyword evidence="4" id="KW-1185">Reference proteome</keyword>
<dbReference type="NCBIfam" id="NF045843">
    <property type="entry name" value="MAG2960_Ser_prot"/>
    <property type="match status" value="1"/>
</dbReference>
<evidence type="ECO:0000313" key="3">
    <source>
        <dbReference type="EMBL" id="PZW01603.1"/>
    </source>
</evidence>
<dbReference type="InterPro" id="IPR022382">
    <property type="entry name" value="Mycoplasma_peptidase_DUF31"/>
</dbReference>
<name>A0A2W7GV86_9BACT</name>
<feature type="region of interest" description="Disordered" evidence="1">
    <location>
        <begin position="122"/>
        <end position="146"/>
    </location>
</feature>
<reference evidence="3 4" key="1">
    <citation type="submission" date="2018-06" db="EMBL/GenBank/DDBJ databases">
        <title>Genomic Encyclopedia of Archaeal and Bacterial Type Strains, Phase II (KMG-II): from individual species to whole genera.</title>
        <authorList>
            <person name="Goeker M."/>
        </authorList>
    </citation>
    <scope>NUCLEOTIDE SEQUENCE [LARGE SCALE GENOMIC DNA]</scope>
    <source>
        <strain evidence="3 4">ATCC 51348</strain>
    </source>
</reference>
<dbReference type="AlphaFoldDB" id="A0A2W7GV86"/>
<sequence length="773" mass="90755">MHNTKFKLISSLLTSSFPLLGISCQTKIHNQHNEIKSNEIKITIPNKENLVLNIVCWNDVVLNYDREKYDVIKDQIIKNNDSLIIRIKIIKKDSTSKQSVNEIIKEETFFNFKNPTNDPINNPINLNPPKNNNEEPKPNIKPIYHNNENPVYDDRKIYTINKDPQYFLDSHLFDDTFLFNNDVYTITRKTPKFKTASHNINVFLRNGNNGTQVDFRSFTSNNDIERQFWEYAKDIGFYGHFGNNPKEKVAFYNDHISVDGMVKQSYLNNFNEKDKDDAKIIKLNDYEIIKKNPFGYLPSNLSQLFYYMNFKSISKLLNIENIIKIQSNFNDEIGEIELLITNKNNQKYYLKIDKTNTSYLKSNLDFYQYIYDRSFMMLYYGTEWFRDPYRLQKENLGRTSGGGSMWVVDRIINEEAEKQDYWELLVATNIHVFSLNKIFDKSIYFRKNDNNINSNRWKAGFYDPDDLDNYWNNLKNRTNAKFMTLRAKDEFLSSNSVHVDKNEALPTIESYSQYLDMPYYTLRYEINDFMIDHPDTAGKWFEEYDSETRIGKTKNAGADFVLLKIKIKKSQLKLILPKLDEVIGTNKEKDWYIGLGKTELMSPYKTQFYAGYPNFSFKGNKSIGGIISTQNRYVKDDDFKSLWVRYNESLNKDWNSHKNNWEEYTKPFIENEHGMPLNILTQHSTLYTRIEKNEKHNSLDSGSSGSMVIDSSFNLVGINYLLTEDSEHDTTTNAINLIQGQGDYKNKNDGNILENVIKKLKSDNLHTIKLNPN</sequence>
<evidence type="ECO:0000256" key="1">
    <source>
        <dbReference type="SAM" id="MobiDB-lite"/>
    </source>
</evidence>
<evidence type="ECO:0000313" key="4">
    <source>
        <dbReference type="Proteomes" id="UP000249646"/>
    </source>
</evidence>
<organism evidence="3 4">
    <name type="scientific">Metamycoplasma auris</name>
    <dbReference type="NCBI Taxonomy" id="51363"/>
    <lineage>
        <taxon>Bacteria</taxon>
        <taxon>Bacillati</taxon>
        <taxon>Mycoplasmatota</taxon>
        <taxon>Mycoplasmoidales</taxon>
        <taxon>Metamycoplasmataceae</taxon>
        <taxon>Metamycoplasma</taxon>
    </lineage>
</organism>
<dbReference type="EMBL" id="QKUB01000001">
    <property type="protein sequence ID" value="PZW01603.1"/>
    <property type="molecule type" value="Genomic_DNA"/>
</dbReference>
<gene>
    <name evidence="3" type="ORF">BCF89_101133</name>
</gene>
<proteinExistence type="predicted"/>
<protein>
    <submittedName>
        <fullName evidence="3">Putative peptidase DUF31</fullName>
    </submittedName>
</protein>
<accession>A0A2W7GV86</accession>
<comment type="caution">
    <text evidence="3">The sequence shown here is derived from an EMBL/GenBank/DDBJ whole genome shotgun (WGS) entry which is preliminary data.</text>
</comment>
<dbReference type="PROSITE" id="PS51257">
    <property type="entry name" value="PROKAR_LIPOPROTEIN"/>
    <property type="match status" value="1"/>
</dbReference>
<dbReference type="Pfam" id="PF01732">
    <property type="entry name" value="Mycop_pep_DUF31"/>
    <property type="match status" value="1"/>
</dbReference>
<dbReference type="OrthoDB" id="404053at2"/>
<feature type="compositionally biased region" description="Low complexity" evidence="1">
    <location>
        <begin position="122"/>
        <end position="131"/>
    </location>
</feature>
<dbReference type="RefSeq" id="WP_111518069.1">
    <property type="nucleotide sequence ID" value="NZ_QKUB01000001.1"/>
</dbReference>
<feature type="domain" description="DUF31" evidence="2">
    <location>
        <begin position="365"/>
        <end position="720"/>
    </location>
</feature>
<evidence type="ECO:0000259" key="2">
    <source>
        <dbReference type="Pfam" id="PF01732"/>
    </source>
</evidence>